<comment type="caution">
    <text evidence="1">The sequence shown here is derived from an EMBL/GenBank/DDBJ whole genome shotgun (WGS) entry which is preliminary data.</text>
</comment>
<dbReference type="AlphaFoldDB" id="A0A1Q5PXL1"/>
<sequence>MAGGASLGFTQGQVVQEFYYDDDVALEVRAAIEAATGEALVDPNYGDVTDGALVWWRADDAEEEDLVDVLVDVQANLDNGGLIWVLTPKPRRVGHVPPGDVADAARIAGMQATSAASVSDEWAGTRLMSRGRPA</sequence>
<name>A0A1Q5PXL1_9ACTO</name>
<dbReference type="STRING" id="52770.BSZ40_04550"/>
<dbReference type="Proteomes" id="UP000185612">
    <property type="component" value="Unassembled WGS sequence"/>
</dbReference>
<evidence type="ECO:0000313" key="1">
    <source>
        <dbReference type="EMBL" id="OKL52175.1"/>
    </source>
</evidence>
<keyword evidence="2" id="KW-1185">Reference proteome</keyword>
<dbReference type="RefSeq" id="WP_073823714.1">
    <property type="nucleotide sequence ID" value="NZ_JAUNKL010000011.1"/>
</dbReference>
<dbReference type="EMBL" id="MQVS01000003">
    <property type="protein sequence ID" value="OKL52175.1"/>
    <property type="molecule type" value="Genomic_DNA"/>
</dbReference>
<dbReference type="Pfam" id="PF11253">
    <property type="entry name" value="DUF3052"/>
    <property type="match status" value="1"/>
</dbReference>
<evidence type="ECO:0000313" key="2">
    <source>
        <dbReference type="Proteomes" id="UP000185612"/>
    </source>
</evidence>
<reference evidence="2" key="1">
    <citation type="submission" date="2016-12" db="EMBL/GenBank/DDBJ databases">
        <authorList>
            <person name="Meng X."/>
        </authorList>
    </citation>
    <scope>NUCLEOTIDE SEQUENCE [LARGE SCALE GENOMIC DNA]</scope>
    <source>
        <strain evidence="2">DSM 20732</strain>
    </source>
</reference>
<dbReference type="InterPro" id="IPR021412">
    <property type="entry name" value="DUF3052"/>
</dbReference>
<gene>
    <name evidence="1" type="ORF">BSZ40_04550</name>
</gene>
<dbReference type="OrthoDB" id="5185945at2"/>
<organism evidence="1 2">
    <name type="scientific">Buchananella hordeovulneris</name>
    <dbReference type="NCBI Taxonomy" id="52770"/>
    <lineage>
        <taxon>Bacteria</taxon>
        <taxon>Bacillati</taxon>
        <taxon>Actinomycetota</taxon>
        <taxon>Actinomycetes</taxon>
        <taxon>Actinomycetales</taxon>
        <taxon>Actinomycetaceae</taxon>
        <taxon>Buchananella</taxon>
    </lineage>
</organism>
<proteinExistence type="predicted"/>
<accession>A0A1Q5PXL1</accession>
<protein>
    <submittedName>
        <fullName evidence="1">Uncharacterized protein</fullName>
    </submittedName>
</protein>